<dbReference type="STRING" id="1348612.A0A397GIQ5"/>
<dbReference type="FunFam" id="2.60.40.640:FF:000001">
    <property type="entry name" value="Vacuolar protein sorting-associated protein 26A"/>
    <property type="match status" value="1"/>
</dbReference>
<dbReference type="Pfam" id="PF03643">
    <property type="entry name" value="Vps26"/>
    <property type="match status" value="1"/>
</dbReference>
<dbReference type="Proteomes" id="UP000266861">
    <property type="component" value="Unassembled WGS sequence"/>
</dbReference>
<keyword evidence="5" id="KW-1185">Reference proteome</keyword>
<evidence type="ECO:0008006" key="6">
    <source>
        <dbReference type="Google" id="ProtNLM"/>
    </source>
</evidence>
<dbReference type="Gene3D" id="2.60.40.640">
    <property type="match status" value="2"/>
</dbReference>
<keyword evidence="3" id="KW-0653">Protein transport</keyword>
<accession>A0A397GIQ5</accession>
<protein>
    <recommendedName>
        <fullName evidence="6">Vacuolar protein sorting-associated protein 26</fullName>
    </recommendedName>
</protein>
<dbReference type="EMBL" id="PQFF01000448">
    <property type="protein sequence ID" value="RHZ49614.1"/>
    <property type="molecule type" value="Genomic_DNA"/>
</dbReference>
<dbReference type="FunFam" id="2.60.40.640:FF:000010">
    <property type="entry name" value="Vacuolar protein sorting-associated protein 26"/>
    <property type="match status" value="1"/>
</dbReference>
<evidence type="ECO:0000256" key="3">
    <source>
        <dbReference type="ARBA" id="ARBA00022927"/>
    </source>
</evidence>
<evidence type="ECO:0000313" key="5">
    <source>
        <dbReference type="Proteomes" id="UP000266861"/>
    </source>
</evidence>
<sequence length="305" mass="36136">MAGFFSFSSPVDIDIRFNGEENRKVVEVKVDKDRRDKFPLYFDGETVSGRVTIRPRDAKKLEHQGIKIEFVGNIELFYDRGNHYEFTALVQELAIPGEMRNPQFYDFEFKNVEKQYESYYGINVKLRYFVRVTISRRLTDIVNEKDIWVYSYRMPPDSNTSIKMEVGIEDCLHIEFEYNKSRYHLKDVIVGKIYFLLVRIKIKHMELSIIRRETTGAAPNQYNESETITKFEIMDGAPVRGETIPIRLFLGGFELTPTFRDVNKKFSTRYYLNLVLVDEENRRYFKQQEITIYRRDDGLPPVEDA</sequence>
<dbReference type="PANTHER" id="PTHR12233">
    <property type="entry name" value="VACUOLAR PROTEIN SORTING 26 RELATED"/>
    <property type="match status" value="1"/>
</dbReference>
<gene>
    <name evidence="4" type="ORF">Glove_519g68</name>
</gene>
<dbReference type="OrthoDB" id="3821113at2759"/>
<evidence type="ECO:0000313" key="4">
    <source>
        <dbReference type="EMBL" id="RHZ49614.1"/>
    </source>
</evidence>
<dbReference type="InterPro" id="IPR028934">
    <property type="entry name" value="Vps26-related"/>
</dbReference>
<evidence type="ECO:0000256" key="1">
    <source>
        <dbReference type="ARBA" id="ARBA00009100"/>
    </source>
</evidence>
<dbReference type="AlphaFoldDB" id="A0A397GIQ5"/>
<proteinExistence type="inferred from homology"/>
<evidence type="ECO:0000256" key="2">
    <source>
        <dbReference type="ARBA" id="ARBA00022448"/>
    </source>
</evidence>
<comment type="similarity">
    <text evidence="1">Belongs to the VPS26 family.</text>
</comment>
<dbReference type="GO" id="GO:0006886">
    <property type="term" value="P:intracellular protein transport"/>
    <property type="evidence" value="ECO:0007669"/>
    <property type="project" value="InterPro"/>
</dbReference>
<dbReference type="InterPro" id="IPR014752">
    <property type="entry name" value="Arrestin-like_C"/>
</dbReference>
<reference evidence="4 5" key="1">
    <citation type="submission" date="2018-08" db="EMBL/GenBank/DDBJ databases">
        <title>Genome and evolution of the arbuscular mycorrhizal fungus Diversispora epigaea (formerly Glomus versiforme) and its bacterial endosymbionts.</title>
        <authorList>
            <person name="Sun X."/>
            <person name="Fei Z."/>
            <person name="Harrison M."/>
        </authorList>
    </citation>
    <scope>NUCLEOTIDE SEQUENCE [LARGE SCALE GENOMIC DNA]</scope>
    <source>
        <strain evidence="4 5">IT104</strain>
    </source>
</reference>
<organism evidence="4 5">
    <name type="scientific">Diversispora epigaea</name>
    <dbReference type="NCBI Taxonomy" id="1348612"/>
    <lineage>
        <taxon>Eukaryota</taxon>
        <taxon>Fungi</taxon>
        <taxon>Fungi incertae sedis</taxon>
        <taxon>Mucoromycota</taxon>
        <taxon>Glomeromycotina</taxon>
        <taxon>Glomeromycetes</taxon>
        <taxon>Diversisporales</taxon>
        <taxon>Diversisporaceae</taxon>
        <taxon>Diversispora</taxon>
    </lineage>
</organism>
<comment type="caution">
    <text evidence="4">The sequence shown here is derived from an EMBL/GenBank/DDBJ whole genome shotgun (WGS) entry which is preliminary data.</text>
</comment>
<keyword evidence="2" id="KW-0813">Transport</keyword>
<name>A0A397GIQ5_9GLOM</name>